<feature type="transmembrane region" description="Helical" evidence="7">
    <location>
        <begin position="204"/>
        <end position="228"/>
    </location>
</feature>
<evidence type="ECO:0000256" key="7">
    <source>
        <dbReference type="SAM" id="Phobius"/>
    </source>
</evidence>
<feature type="transmembrane region" description="Helical" evidence="7">
    <location>
        <begin position="51"/>
        <end position="75"/>
    </location>
</feature>
<dbReference type="Proteomes" id="UP000030651">
    <property type="component" value="Unassembled WGS sequence"/>
</dbReference>
<reference evidence="10" key="1">
    <citation type="journal article" date="2015" name="BMC Genomics">
        <title>Genomic and transcriptomic analysis of the endophytic fungus Pestalotiopsis fici reveals its lifestyle and high potential for synthesis of natural products.</title>
        <authorList>
            <person name="Wang X."/>
            <person name="Zhang X."/>
            <person name="Liu L."/>
            <person name="Xiang M."/>
            <person name="Wang W."/>
            <person name="Sun X."/>
            <person name="Che Y."/>
            <person name="Guo L."/>
            <person name="Liu G."/>
            <person name="Guo L."/>
            <person name="Wang C."/>
            <person name="Yin W.B."/>
            <person name="Stadler M."/>
            <person name="Zhang X."/>
            <person name="Liu X."/>
        </authorList>
    </citation>
    <scope>NUCLEOTIDE SEQUENCE [LARGE SCALE GENOMIC DNA]</scope>
    <source>
        <strain evidence="10">W106-1 / CGMCC3.15140</strain>
    </source>
</reference>
<feature type="transmembrane region" description="Helical" evidence="7">
    <location>
        <begin position="87"/>
        <end position="108"/>
    </location>
</feature>
<evidence type="ECO:0000256" key="2">
    <source>
        <dbReference type="ARBA" id="ARBA00022692"/>
    </source>
</evidence>
<dbReference type="EMBL" id="KI912111">
    <property type="protein sequence ID" value="ETS83774.1"/>
    <property type="molecule type" value="Genomic_DNA"/>
</dbReference>
<evidence type="ECO:0000256" key="4">
    <source>
        <dbReference type="ARBA" id="ARBA00023136"/>
    </source>
</evidence>
<feature type="compositionally biased region" description="Low complexity" evidence="6">
    <location>
        <begin position="302"/>
        <end position="312"/>
    </location>
</feature>
<dbReference type="PANTHER" id="PTHR33048">
    <property type="entry name" value="PTH11-LIKE INTEGRAL MEMBRANE PROTEIN (AFU_ORTHOLOGUE AFUA_5G11245)"/>
    <property type="match status" value="1"/>
</dbReference>
<proteinExistence type="inferred from homology"/>
<dbReference type="eggNOG" id="ENOG502SI68">
    <property type="taxonomic scope" value="Eukaryota"/>
</dbReference>
<feature type="domain" description="Rhodopsin" evidence="8">
    <location>
        <begin position="3"/>
        <end position="233"/>
    </location>
</feature>
<name>W3XCP9_PESFW</name>
<evidence type="ECO:0000313" key="10">
    <source>
        <dbReference type="Proteomes" id="UP000030651"/>
    </source>
</evidence>
<comment type="similarity">
    <text evidence="5">Belongs to the SAT4 family.</text>
</comment>
<feature type="transmembrane region" description="Helical" evidence="7">
    <location>
        <begin position="172"/>
        <end position="192"/>
    </location>
</feature>
<protein>
    <recommendedName>
        <fullName evidence="8">Rhodopsin domain-containing protein</fullName>
    </recommendedName>
</protein>
<keyword evidence="4 7" id="KW-0472">Membrane</keyword>
<dbReference type="GeneID" id="19270663"/>
<feature type="region of interest" description="Disordered" evidence="6">
    <location>
        <begin position="300"/>
        <end position="334"/>
    </location>
</feature>
<dbReference type="RefSeq" id="XP_007832422.1">
    <property type="nucleotide sequence ID" value="XM_007834231.1"/>
</dbReference>
<dbReference type="KEGG" id="pfy:PFICI_05650"/>
<dbReference type="InterPro" id="IPR052337">
    <property type="entry name" value="SAT4-like"/>
</dbReference>
<accession>W3XCP9</accession>
<dbReference type="GO" id="GO:0016020">
    <property type="term" value="C:membrane"/>
    <property type="evidence" value="ECO:0007669"/>
    <property type="project" value="UniProtKB-SubCell"/>
</dbReference>
<dbReference type="AlphaFoldDB" id="W3XCP9"/>
<dbReference type="HOGENOM" id="CLU_028200_3_5_1"/>
<evidence type="ECO:0000259" key="8">
    <source>
        <dbReference type="Pfam" id="PF20684"/>
    </source>
</evidence>
<dbReference type="Pfam" id="PF20684">
    <property type="entry name" value="Fung_rhodopsin"/>
    <property type="match status" value="1"/>
</dbReference>
<keyword evidence="10" id="KW-1185">Reference proteome</keyword>
<dbReference type="OrthoDB" id="5022096at2759"/>
<organism evidence="9 10">
    <name type="scientific">Pestalotiopsis fici (strain W106-1 / CGMCC3.15140)</name>
    <dbReference type="NCBI Taxonomy" id="1229662"/>
    <lineage>
        <taxon>Eukaryota</taxon>
        <taxon>Fungi</taxon>
        <taxon>Dikarya</taxon>
        <taxon>Ascomycota</taxon>
        <taxon>Pezizomycotina</taxon>
        <taxon>Sordariomycetes</taxon>
        <taxon>Xylariomycetidae</taxon>
        <taxon>Amphisphaeriales</taxon>
        <taxon>Sporocadaceae</taxon>
        <taxon>Pestalotiopsis</taxon>
    </lineage>
</organism>
<gene>
    <name evidence="9" type="ORF">PFICI_05650</name>
</gene>
<dbReference type="PANTHER" id="PTHR33048:SF167">
    <property type="entry name" value="INTEGRAL MEMBRANE PROTEIN"/>
    <property type="match status" value="1"/>
</dbReference>
<dbReference type="OMA" id="VLARMYV"/>
<evidence type="ECO:0000256" key="3">
    <source>
        <dbReference type="ARBA" id="ARBA00022989"/>
    </source>
</evidence>
<evidence type="ECO:0000256" key="5">
    <source>
        <dbReference type="ARBA" id="ARBA00038359"/>
    </source>
</evidence>
<keyword evidence="2 7" id="KW-0812">Transmembrane</keyword>
<evidence type="ECO:0000256" key="1">
    <source>
        <dbReference type="ARBA" id="ARBA00004141"/>
    </source>
</evidence>
<dbReference type="InParanoid" id="W3XCP9"/>
<dbReference type="InterPro" id="IPR049326">
    <property type="entry name" value="Rhodopsin_dom_fungi"/>
</dbReference>
<keyword evidence="3 7" id="KW-1133">Transmembrane helix</keyword>
<comment type="subcellular location">
    <subcellularLocation>
        <location evidence="1">Membrane</location>
        <topology evidence="1">Multi-pass membrane protein</topology>
    </subcellularLocation>
</comment>
<evidence type="ECO:0000256" key="6">
    <source>
        <dbReference type="SAM" id="MobiDB-lite"/>
    </source>
</evidence>
<sequence length="350" mass="38592">MIKTFGLDDAVMVLAFLAAVGSMVCLVEETKYGAGRHFIDIRLDEFAQLAFWQYVHGPLLVTGISLVKISLGFFLLRFVQGLWYTRFIIFMIVFLTLFTLTCDLTLALQCIPPVAAYTIPRPIDAKCFSADTFLAISTFNGVMNILTDAIFVLLPVPIIIKLQVNRRTKLSLLFILSLGLFACIASIVRVYVGSHVFEDLDYTWAYAFFIWNYAELHTGIVAACLPALRPLFSSILENTSRRLRATGYLYDSGGRFAHKYGGSRSNHNRSGYHRHDDAVGLNSLQRKHLEEGEDVGGMYNARVTSTSGTGVSRSGGGGDDSSEEGILPPPPRGAVIKTTQIVVTEGRQGV</sequence>
<feature type="transmembrane region" description="Helical" evidence="7">
    <location>
        <begin position="141"/>
        <end position="160"/>
    </location>
</feature>
<evidence type="ECO:0000313" key="9">
    <source>
        <dbReference type="EMBL" id="ETS83774.1"/>
    </source>
</evidence>